<organism evidence="3 4">
    <name type="scientific">Coemansia javaensis</name>
    <dbReference type="NCBI Taxonomy" id="2761396"/>
    <lineage>
        <taxon>Eukaryota</taxon>
        <taxon>Fungi</taxon>
        <taxon>Fungi incertae sedis</taxon>
        <taxon>Zoopagomycota</taxon>
        <taxon>Kickxellomycotina</taxon>
        <taxon>Kickxellomycetes</taxon>
        <taxon>Kickxellales</taxon>
        <taxon>Kickxellaceae</taxon>
        <taxon>Coemansia</taxon>
    </lineage>
</organism>
<dbReference type="PANTHER" id="PTHR13022">
    <property type="entry name" value="EUKARYOTIC TRANSLATION INITIATION FACTOR 3 SUBUNIT 11"/>
    <property type="match status" value="1"/>
</dbReference>
<dbReference type="GO" id="GO:0003743">
    <property type="term" value="F:translation initiation factor activity"/>
    <property type="evidence" value="ECO:0007669"/>
    <property type="project" value="UniProtKB-UniRule"/>
</dbReference>
<dbReference type="GO" id="GO:0016282">
    <property type="term" value="C:eukaryotic 43S preinitiation complex"/>
    <property type="evidence" value="ECO:0007669"/>
    <property type="project" value="UniProtKB-UniRule"/>
</dbReference>
<dbReference type="GO" id="GO:0003723">
    <property type="term" value="F:RNA binding"/>
    <property type="evidence" value="ECO:0007669"/>
    <property type="project" value="UniProtKB-UniRule"/>
</dbReference>
<feature type="domain" description="CSN8/PSMD8/EIF3K" evidence="2">
    <location>
        <begin position="76"/>
        <end position="207"/>
    </location>
</feature>
<dbReference type="Proteomes" id="UP001140217">
    <property type="component" value="Unassembled WGS sequence"/>
</dbReference>
<protein>
    <recommendedName>
        <fullName evidence="1">Eukaryotic translation initiation factor 3 subunit K</fullName>
        <shortName evidence="1">eIF3k</shortName>
    </recommendedName>
    <alternativeName>
        <fullName evidence="1">eIF-3 p25</fullName>
    </alternativeName>
</protein>
<dbReference type="AlphaFoldDB" id="A0A9W8LGY1"/>
<dbReference type="GO" id="GO:0005852">
    <property type="term" value="C:eukaryotic translation initiation factor 3 complex"/>
    <property type="evidence" value="ECO:0007669"/>
    <property type="project" value="UniProtKB-UniRule"/>
</dbReference>
<dbReference type="HAMAP" id="MF_03010">
    <property type="entry name" value="eIF3k"/>
    <property type="match status" value="1"/>
</dbReference>
<gene>
    <name evidence="3" type="ORF">H4R18_003955</name>
</gene>
<dbReference type="SUPFAM" id="SSF46785">
    <property type="entry name" value="Winged helix' DNA-binding domain"/>
    <property type="match status" value="1"/>
</dbReference>
<dbReference type="GO" id="GO:0033290">
    <property type="term" value="C:eukaryotic 48S preinitiation complex"/>
    <property type="evidence" value="ECO:0007669"/>
    <property type="project" value="UniProtKB-UniRule"/>
</dbReference>
<dbReference type="InterPro" id="IPR016020">
    <property type="entry name" value="Transl_init_fac_sub12_N_euk"/>
</dbReference>
<reference evidence="3" key="1">
    <citation type="submission" date="2022-07" db="EMBL/GenBank/DDBJ databases">
        <title>Phylogenomic reconstructions and comparative analyses of Kickxellomycotina fungi.</title>
        <authorList>
            <person name="Reynolds N.K."/>
            <person name="Stajich J.E."/>
            <person name="Barry K."/>
            <person name="Grigoriev I.V."/>
            <person name="Crous P."/>
            <person name="Smith M.E."/>
        </authorList>
    </citation>
    <scope>NUCLEOTIDE SEQUENCE</scope>
    <source>
        <strain evidence="3">NBRC 105414</strain>
    </source>
</reference>
<dbReference type="InterPro" id="IPR016024">
    <property type="entry name" value="ARM-type_fold"/>
</dbReference>
<dbReference type="GO" id="GO:0006446">
    <property type="term" value="P:regulation of translational initiation"/>
    <property type="evidence" value="ECO:0007669"/>
    <property type="project" value="InterPro"/>
</dbReference>
<comment type="subunit">
    <text evidence="1">Component of the eukaryotic translation initiation factor 3 (eIF-3) complex.</text>
</comment>
<evidence type="ECO:0000256" key="1">
    <source>
        <dbReference type="HAMAP-Rule" id="MF_03010"/>
    </source>
</evidence>
<name>A0A9W8LGY1_9FUNG</name>
<keyword evidence="1" id="KW-0648">Protein biosynthesis</keyword>
<dbReference type="GO" id="GO:0043022">
    <property type="term" value="F:ribosome binding"/>
    <property type="evidence" value="ECO:0007669"/>
    <property type="project" value="InterPro"/>
</dbReference>
<keyword evidence="1" id="KW-0396">Initiation factor</keyword>
<comment type="similarity">
    <text evidence="1">Belongs to the eIF-3 subunit K family.</text>
</comment>
<comment type="subcellular location">
    <subcellularLocation>
        <location evidence="1">Cytoplasm</location>
    </subcellularLocation>
</comment>
<dbReference type="EMBL" id="JANBUL010000172">
    <property type="protein sequence ID" value="KAJ2779559.1"/>
    <property type="molecule type" value="Genomic_DNA"/>
</dbReference>
<accession>A0A9W8LGY1</accession>
<comment type="caution">
    <text evidence="3">The sequence shown here is derived from an EMBL/GenBank/DDBJ whole genome shotgun (WGS) entry which is preliminary data.</text>
</comment>
<dbReference type="Gene3D" id="1.25.40.250">
    <property type="entry name" value="ARM repeat, domain 1"/>
    <property type="match status" value="1"/>
</dbReference>
<evidence type="ECO:0000313" key="4">
    <source>
        <dbReference type="Proteomes" id="UP001140217"/>
    </source>
</evidence>
<dbReference type="SUPFAM" id="SSF48371">
    <property type="entry name" value="ARM repeat"/>
    <property type="match status" value="1"/>
</dbReference>
<evidence type="ECO:0000313" key="3">
    <source>
        <dbReference type="EMBL" id="KAJ2779559.1"/>
    </source>
</evidence>
<dbReference type="GO" id="GO:0001732">
    <property type="term" value="P:formation of cytoplasmic translation initiation complex"/>
    <property type="evidence" value="ECO:0007669"/>
    <property type="project" value="UniProtKB-UniRule"/>
</dbReference>
<dbReference type="Pfam" id="PF10075">
    <property type="entry name" value="CSN8_PSD8_EIF3K"/>
    <property type="match status" value="1"/>
</dbReference>
<dbReference type="InterPro" id="IPR009374">
    <property type="entry name" value="eIF3k"/>
</dbReference>
<dbReference type="InterPro" id="IPR036390">
    <property type="entry name" value="WH_DNA-bd_sf"/>
</dbReference>
<dbReference type="InterPro" id="IPR033464">
    <property type="entry name" value="CSN8_PSD8_EIF3K"/>
</dbReference>
<dbReference type="OrthoDB" id="337745at2759"/>
<dbReference type="InterPro" id="IPR036388">
    <property type="entry name" value="WH-like_DNA-bd_sf"/>
</dbReference>
<comment type="function">
    <text evidence="1">Component of the eukaryotic translation initiation factor 3 (eIF-3) complex, which is involved in protein synthesis of a specialized repertoire of mRNAs and, together with other initiation factors, stimulates binding of mRNA and methionyl-tRNAi to the 40S ribosome. The eIF-3 complex specifically targets and initiates translation of a subset of mRNAs involved in cell proliferation.</text>
</comment>
<keyword evidence="1" id="KW-0963">Cytoplasm</keyword>
<evidence type="ECO:0000259" key="2">
    <source>
        <dbReference type="Pfam" id="PF10075"/>
    </source>
</evidence>
<proteinExistence type="inferred from homology"/>
<sequence length="239" mass="26226">MASSSSSSFARPSTRPDEIHSLLTGVERYNPQNIGMLKAYLAHQCANPDPSTNHDLMANLALLKMYQFNPAELDVDAVRRVLAKALISPAQGDFNLCLYLLSDEICKTAPIDKLLVLRDYLERAEFDKFWGEMYGGGDEDEDDESVVDGIAGFDSGLRRLILGEITSTYQTIQAKLVGTMVNLDEEAVLRLAKEHGWGVSETGVVSLPLKAENEARATVISESIKFEQLTKILAAANSV</sequence>
<dbReference type="PANTHER" id="PTHR13022:SF0">
    <property type="entry name" value="EUKARYOTIC TRANSLATION INITIATION FACTOR 3 SUBUNIT K"/>
    <property type="match status" value="1"/>
</dbReference>
<dbReference type="Gene3D" id="1.10.10.10">
    <property type="entry name" value="Winged helix-like DNA-binding domain superfamily/Winged helix DNA-binding domain"/>
    <property type="match status" value="1"/>
</dbReference>
<keyword evidence="4" id="KW-1185">Reference proteome</keyword>